<evidence type="ECO:0008006" key="4">
    <source>
        <dbReference type="Google" id="ProtNLM"/>
    </source>
</evidence>
<organism evidence="2 3">
    <name type="scientific">Xylanimonas protaetiae</name>
    <dbReference type="NCBI Taxonomy" id="2509457"/>
    <lineage>
        <taxon>Bacteria</taxon>
        <taxon>Bacillati</taxon>
        <taxon>Actinomycetota</taxon>
        <taxon>Actinomycetes</taxon>
        <taxon>Micrococcales</taxon>
        <taxon>Promicromonosporaceae</taxon>
        <taxon>Xylanimonas</taxon>
    </lineage>
</organism>
<keyword evidence="1" id="KW-0812">Transmembrane</keyword>
<dbReference type="KEGG" id="xya:ET471_12555"/>
<sequence length="171" mass="19992">MLGGLTFGSAEVIATLALVASVASLFISWRSQHHSAKITTYRSATDLTLDIDHQFLEHPELRRYFYKSAEPAEGDVSSVEAMSELMLDCFECIWDLRKTYSPSDRRSWGRYILDMLDTSPAMKEMCEERLDDGWYPALYRLHQAKEKHQFEPRKVRLRSWVRRWRATVGIR</sequence>
<dbReference type="RefSeq" id="WP_129188795.1">
    <property type="nucleotide sequence ID" value="NZ_CP035493.1"/>
</dbReference>
<proteinExistence type="predicted"/>
<keyword evidence="1" id="KW-0472">Membrane</keyword>
<evidence type="ECO:0000313" key="2">
    <source>
        <dbReference type="EMBL" id="QAY70747.1"/>
    </source>
</evidence>
<protein>
    <recommendedName>
        <fullName evidence="4">DUF4760 domain-containing protein</fullName>
    </recommendedName>
</protein>
<evidence type="ECO:0000256" key="1">
    <source>
        <dbReference type="SAM" id="Phobius"/>
    </source>
</evidence>
<accession>A0A4P6FBB2</accession>
<gene>
    <name evidence="2" type="ORF">ET471_12555</name>
</gene>
<dbReference type="OrthoDB" id="3542357at2"/>
<dbReference type="Proteomes" id="UP000292118">
    <property type="component" value="Chromosome"/>
</dbReference>
<keyword evidence="3" id="KW-1185">Reference proteome</keyword>
<keyword evidence="1" id="KW-1133">Transmembrane helix</keyword>
<dbReference type="EMBL" id="CP035493">
    <property type="protein sequence ID" value="QAY70747.1"/>
    <property type="molecule type" value="Genomic_DNA"/>
</dbReference>
<evidence type="ECO:0000313" key="3">
    <source>
        <dbReference type="Proteomes" id="UP000292118"/>
    </source>
</evidence>
<reference evidence="2 3" key="1">
    <citation type="submission" date="2019-01" db="EMBL/GenBank/DDBJ databases">
        <title>Genome sequencing of strain FW10M-9.</title>
        <authorList>
            <person name="Heo J."/>
            <person name="Kim S.-J."/>
            <person name="Kim J.-S."/>
            <person name="Hong S.-B."/>
            <person name="Kwon S.-W."/>
        </authorList>
    </citation>
    <scope>NUCLEOTIDE SEQUENCE [LARGE SCALE GENOMIC DNA]</scope>
    <source>
        <strain evidence="2 3">FW10M-9</strain>
    </source>
</reference>
<dbReference type="AlphaFoldDB" id="A0A4P6FBB2"/>
<feature type="transmembrane region" description="Helical" evidence="1">
    <location>
        <begin position="12"/>
        <end position="29"/>
    </location>
</feature>
<name>A0A4P6FBB2_9MICO</name>